<evidence type="ECO:0000259" key="3">
    <source>
        <dbReference type="Pfam" id="PF00930"/>
    </source>
</evidence>
<dbReference type="EMBL" id="VMNX01000328">
    <property type="protein sequence ID" value="MPY54850.1"/>
    <property type="molecule type" value="Genomic_DNA"/>
</dbReference>
<dbReference type="Pfam" id="PF00930">
    <property type="entry name" value="DPPIV_N"/>
    <property type="match status" value="1"/>
</dbReference>
<proteinExistence type="inferred from homology"/>
<evidence type="ECO:0000313" key="5">
    <source>
        <dbReference type="Proteomes" id="UP000373149"/>
    </source>
</evidence>
<evidence type="ECO:0000256" key="2">
    <source>
        <dbReference type="SAM" id="SignalP"/>
    </source>
</evidence>
<dbReference type="AlphaFoldDB" id="A0A5N8X5V6"/>
<name>A0A5N8X5V6_9ACTN</name>
<dbReference type="InterPro" id="IPR011659">
    <property type="entry name" value="WD40"/>
</dbReference>
<dbReference type="Gene3D" id="2.120.10.30">
    <property type="entry name" value="TolB, C-terminal domain"/>
    <property type="match status" value="2"/>
</dbReference>
<comment type="similarity">
    <text evidence="1">Belongs to the TolB family.</text>
</comment>
<reference evidence="4 5" key="1">
    <citation type="submission" date="2019-09" db="EMBL/GenBank/DDBJ databases">
        <authorList>
            <person name="Duangmal K."/>
            <person name="Teo W.F.A."/>
            <person name="Lipun K."/>
        </authorList>
    </citation>
    <scope>NUCLEOTIDE SEQUENCE [LARGE SCALE GENOMIC DNA]</scope>
    <source>
        <strain evidence="4 5">K1PN6</strain>
    </source>
</reference>
<dbReference type="Proteomes" id="UP000373149">
    <property type="component" value="Unassembled WGS sequence"/>
</dbReference>
<dbReference type="InterPro" id="IPR011042">
    <property type="entry name" value="6-blade_b-propeller_TolB-like"/>
</dbReference>
<protein>
    <recommendedName>
        <fullName evidence="3">Dipeptidylpeptidase IV N-terminal domain-containing protein</fullName>
    </recommendedName>
</protein>
<dbReference type="PANTHER" id="PTHR36842">
    <property type="entry name" value="PROTEIN TOLB HOMOLOG"/>
    <property type="match status" value="1"/>
</dbReference>
<keyword evidence="2" id="KW-0732">Signal</keyword>
<comment type="caution">
    <text evidence="4">The sequence shown here is derived from an EMBL/GenBank/DDBJ whole genome shotgun (WGS) entry which is preliminary data.</text>
</comment>
<sequence length="314" mass="33604">MLFMRAVLAVGIVAAAGLPMAGTAAAEQRPAPSRIIATDYSSGTPALVSLNPVSGDVIETFAQNAEEGVLSPKGSAVAYIQRDNTCIPQTEGCMYARHLVVAEADGEDQHILVRGIAPETNHAPYVMHPDWSPDGKRIVYNSPRGMEWINSDGTGQEVLMAAGGVAGTFSPDGKSIAFVKTTPYETTDGWEDGREVWVMDTATRQVHQISTARNALSEPVDWSPDGQRIVYTTENGLSVVDVTTGAVVQLQSGWTDPLSNLQGPVFSPDGTRIAFSARNFVDQTHSTYVVDATDGKNLQVLRSQGATPTDWLNK</sequence>
<dbReference type="Pfam" id="PF07676">
    <property type="entry name" value="PD40"/>
    <property type="match status" value="2"/>
</dbReference>
<evidence type="ECO:0000256" key="1">
    <source>
        <dbReference type="ARBA" id="ARBA00009820"/>
    </source>
</evidence>
<dbReference type="SUPFAM" id="SSF82171">
    <property type="entry name" value="DPP6 N-terminal domain-like"/>
    <property type="match status" value="1"/>
</dbReference>
<dbReference type="PANTHER" id="PTHR36842:SF1">
    <property type="entry name" value="PROTEIN TOLB"/>
    <property type="match status" value="1"/>
</dbReference>
<dbReference type="GO" id="GO:0006508">
    <property type="term" value="P:proteolysis"/>
    <property type="evidence" value="ECO:0007669"/>
    <property type="project" value="InterPro"/>
</dbReference>
<feature type="chain" id="PRO_5024302032" description="Dipeptidylpeptidase IV N-terminal domain-containing protein" evidence="2">
    <location>
        <begin position="27"/>
        <end position="314"/>
    </location>
</feature>
<dbReference type="InterPro" id="IPR002469">
    <property type="entry name" value="Peptidase_S9B_N"/>
</dbReference>
<gene>
    <name evidence="4" type="ORF">FPZ41_42380</name>
</gene>
<evidence type="ECO:0000313" key="4">
    <source>
        <dbReference type="EMBL" id="MPY54850.1"/>
    </source>
</evidence>
<accession>A0A5N8X5V6</accession>
<feature type="signal peptide" evidence="2">
    <location>
        <begin position="1"/>
        <end position="26"/>
    </location>
</feature>
<keyword evidence="5" id="KW-1185">Reference proteome</keyword>
<organism evidence="4 5">
    <name type="scientific">Streptomyces acidicola</name>
    <dbReference type="NCBI Taxonomy" id="2596892"/>
    <lineage>
        <taxon>Bacteria</taxon>
        <taxon>Bacillati</taxon>
        <taxon>Actinomycetota</taxon>
        <taxon>Actinomycetes</taxon>
        <taxon>Kitasatosporales</taxon>
        <taxon>Streptomycetaceae</taxon>
        <taxon>Streptomyces</taxon>
    </lineage>
</organism>
<feature type="domain" description="Dipeptidylpeptidase IV N-terminal" evidence="3">
    <location>
        <begin position="195"/>
        <end position="275"/>
    </location>
</feature>